<evidence type="ECO:0000259" key="3">
    <source>
        <dbReference type="Pfam" id="PF16344"/>
    </source>
</evidence>
<dbReference type="InterPro" id="IPR012373">
    <property type="entry name" value="Ferrdict_sens_TM"/>
</dbReference>
<dbReference type="RefSeq" id="WP_079468448.1">
    <property type="nucleotide sequence ID" value="NZ_FUZZ01000001.1"/>
</dbReference>
<protein>
    <submittedName>
        <fullName evidence="4">FecR family protein</fullName>
    </submittedName>
</protein>
<dbReference type="Pfam" id="PF04773">
    <property type="entry name" value="FecR"/>
    <property type="match status" value="1"/>
</dbReference>
<dbReference type="InterPro" id="IPR006860">
    <property type="entry name" value="FecR"/>
</dbReference>
<feature type="domain" description="Protein FecR C-terminal" evidence="3">
    <location>
        <begin position="244"/>
        <end position="311"/>
    </location>
</feature>
<dbReference type="PANTHER" id="PTHR30273">
    <property type="entry name" value="PERIPLASMIC SIGNAL SENSOR AND SIGMA FACTOR ACTIVATOR FECR-RELATED"/>
    <property type="match status" value="1"/>
</dbReference>
<feature type="domain" description="FecR protein" evidence="2">
    <location>
        <begin position="108"/>
        <end position="199"/>
    </location>
</feature>
<organism evidence="4 5">
    <name type="scientific">Chitinophaga ginsengisegetis</name>
    <dbReference type="NCBI Taxonomy" id="393003"/>
    <lineage>
        <taxon>Bacteria</taxon>
        <taxon>Pseudomonadati</taxon>
        <taxon>Bacteroidota</taxon>
        <taxon>Chitinophagia</taxon>
        <taxon>Chitinophagales</taxon>
        <taxon>Chitinophagaceae</taxon>
        <taxon>Chitinophaga</taxon>
    </lineage>
</organism>
<dbReference type="InterPro" id="IPR032508">
    <property type="entry name" value="FecR_C"/>
</dbReference>
<dbReference type="Gene3D" id="2.60.120.1440">
    <property type="match status" value="1"/>
</dbReference>
<dbReference type="Gene3D" id="3.55.50.30">
    <property type="match status" value="1"/>
</dbReference>
<sequence>MNETDFNTLLELYLEGKCTPEQKEWMEQWFDRLSEEGSGEELPADRELVMQRLKNRIDGQIKRQNFFNLPVLLRVAASVIVILSLGTWAYLRYQSTATVALQYVTRSAARGQQLKVTLPDGSMVMLNAGSGIRYPENFKENRTVTLLEGEACFDVTTDQAHPFTVTSNGIQTAVLGTVFNVQAYKALDEITVTVIRGKVAVETSSQQKPLLVLPDEQAVIRAATGSQQKRKVNAAAVTGWVTGKLAFRNETLQHVAVLLENIYDVKIVFKDEATKGIRFTANFSSTDSLEKILFAIAKANKLNWSIRNKVVQF</sequence>
<gene>
    <name evidence="4" type="ORF">SAMN05660461_1165</name>
</gene>
<evidence type="ECO:0000313" key="5">
    <source>
        <dbReference type="Proteomes" id="UP000190166"/>
    </source>
</evidence>
<proteinExistence type="predicted"/>
<dbReference type="AlphaFoldDB" id="A0A1T5NCS8"/>
<feature type="transmembrane region" description="Helical" evidence="1">
    <location>
        <begin position="71"/>
        <end position="91"/>
    </location>
</feature>
<dbReference type="Proteomes" id="UP000190166">
    <property type="component" value="Unassembled WGS sequence"/>
</dbReference>
<evidence type="ECO:0000256" key="1">
    <source>
        <dbReference type="SAM" id="Phobius"/>
    </source>
</evidence>
<dbReference type="STRING" id="393003.SAMN05660461_1165"/>
<dbReference type="Pfam" id="PF16344">
    <property type="entry name" value="FecR_C"/>
    <property type="match status" value="1"/>
</dbReference>
<keyword evidence="1" id="KW-0472">Membrane</keyword>
<keyword evidence="5" id="KW-1185">Reference proteome</keyword>
<evidence type="ECO:0000259" key="2">
    <source>
        <dbReference type="Pfam" id="PF04773"/>
    </source>
</evidence>
<dbReference type="EMBL" id="FUZZ01000001">
    <property type="protein sequence ID" value="SKC98340.1"/>
    <property type="molecule type" value="Genomic_DNA"/>
</dbReference>
<keyword evidence="1" id="KW-0812">Transmembrane</keyword>
<dbReference type="PIRSF" id="PIRSF018266">
    <property type="entry name" value="FecR"/>
    <property type="match status" value="1"/>
</dbReference>
<reference evidence="4 5" key="1">
    <citation type="submission" date="2017-02" db="EMBL/GenBank/DDBJ databases">
        <authorList>
            <person name="Peterson S.W."/>
        </authorList>
    </citation>
    <scope>NUCLEOTIDE SEQUENCE [LARGE SCALE GENOMIC DNA]</scope>
    <source>
        <strain evidence="4 5">DSM 18108</strain>
    </source>
</reference>
<dbReference type="PANTHER" id="PTHR30273:SF2">
    <property type="entry name" value="PROTEIN FECR"/>
    <property type="match status" value="1"/>
</dbReference>
<keyword evidence="1" id="KW-1133">Transmembrane helix</keyword>
<accession>A0A1T5NCS8</accession>
<name>A0A1T5NCS8_9BACT</name>
<evidence type="ECO:0000313" key="4">
    <source>
        <dbReference type="EMBL" id="SKC98340.1"/>
    </source>
</evidence>
<dbReference type="GO" id="GO:0016989">
    <property type="term" value="F:sigma factor antagonist activity"/>
    <property type="evidence" value="ECO:0007669"/>
    <property type="project" value="TreeGrafter"/>
</dbReference>